<evidence type="ECO:0000256" key="1">
    <source>
        <dbReference type="SAM" id="MobiDB-lite"/>
    </source>
</evidence>
<organism evidence="2 3">
    <name type="scientific">Polarella glacialis</name>
    <name type="common">Dinoflagellate</name>
    <dbReference type="NCBI Taxonomy" id="89957"/>
    <lineage>
        <taxon>Eukaryota</taxon>
        <taxon>Sar</taxon>
        <taxon>Alveolata</taxon>
        <taxon>Dinophyceae</taxon>
        <taxon>Suessiales</taxon>
        <taxon>Suessiaceae</taxon>
        <taxon>Polarella</taxon>
    </lineage>
</organism>
<keyword evidence="3" id="KW-1185">Reference proteome</keyword>
<evidence type="ECO:0000313" key="2">
    <source>
        <dbReference type="EMBL" id="CAE8585493.1"/>
    </source>
</evidence>
<reference evidence="2" key="1">
    <citation type="submission" date="2021-02" db="EMBL/GenBank/DDBJ databases">
        <authorList>
            <person name="Dougan E. K."/>
            <person name="Rhodes N."/>
            <person name="Thang M."/>
            <person name="Chan C."/>
        </authorList>
    </citation>
    <scope>NUCLEOTIDE SEQUENCE</scope>
</reference>
<accession>A0A813DC59</accession>
<dbReference type="EMBL" id="CAJNNV010001656">
    <property type="protein sequence ID" value="CAE8585493.1"/>
    <property type="molecule type" value="Genomic_DNA"/>
</dbReference>
<name>A0A813DC59_POLGL</name>
<protein>
    <submittedName>
        <fullName evidence="2">Uncharacterized protein</fullName>
    </submittedName>
</protein>
<gene>
    <name evidence="2" type="ORF">PGLA1383_LOCUS4401</name>
</gene>
<feature type="non-terminal residue" evidence="2">
    <location>
        <position position="1"/>
    </location>
</feature>
<dbReference type="Proteomes" id="UP000654075">
    <property type="component" value="Unassembled WGS sequence"/>
</dbReference>
<comment type="caution">
    <text evidence="2">The sequence shown here is derived from an EMBL/GenBank/DDBJ whole genome shotgun (WGS) entry which is preliminary data.</text>
</comment>
<evidence type="ECO:0000313" key="3">
    <source>
        <dbReference type="Proteomes" id="UP000654075"/>
    </source>
</evidence>
<sequence length="191" mass="19907">LDGGSAGLEQVEPAKVKPEGVIDSMPLRRVPIPADWRSVLRFQAQMFHWLSAEAMHYRTTAPLPLSDKRLAEETVFNLGALQSSQADDAQPRCLQAHQPVSARHSLPAATAPAMAANRPGSAASSATGGGDLPVKGRGRGRQGGRGFGQGGCDARSLSPLPASGMSLSPRQAGGLRPIRSTGRLSRGAAAR</sequence>
<proteinExistence type="predicted"/>
<feature type="region of interest" description="Disordered" evidence="1">
    <location>
        <begin position="86"/>
        <end position="191"/>
    </location>
</feature>
<feature type="compositionally biased region" description="Low complexity" evidence="1">
    <location>
        <begin position="107"/>
        <end position="126"/>
    </location>
</feature>
<dbReference type="AlphaFoldDB" id="A0A813DC59"/>